<dbReference type="Proteomes" id="UP000539957">
    <property type="component" value="Unassembled WGS sequence"/>
</dbReference>
<dbReference type="EMBL" id="JACHKY010000002">
    <property type="protein sequence ID" value="MBB4797656.1"/>
    <property type="molecule type" value="Genomic_DNA"/>
</dbReference>
<keyword evidence="2" id="KW-1185">Reference proteome</keyword>
<gene>
    <name evidence="1" type="ORF">HNP32_001380</name>
</gene>
<reference evidence="1 2" key="1">
    <citation type="submission" date="2020-08" db="EMBL/GenBank/DDBJ databases">
        <title>Functional genomics of gut bacteria from endangered species of beetles.</title>
        <authorList>
            <person name="Carlos-Shanley C."/>
        </authorList>
    </citation>
    <scope>NUCLEOTIDE SEQUENCE [LARGE SCALE GENOMIC DNA]</scope>
    <source>
        <strain evidence="1 2">S00123</strain>
    </source>
</reference>
<organism evidence="1 2">
    <name type="scientific">Brevundimonas bullata</name>
    <dbReference type="NCBI Taxonomy" id="13160"/>
    <lineage>
        <taxon>Bacteria</taxon>
        <taxon>Pseudomonadati</taxon>
        <taxon>Pseudomonadota</taxon>
        <taxon>Alphaproteobacteria</taxon>
        <taxon>Caulobacterales</taxon>
        <taxon>Caulobacteraceae</taxon>
        <taxon>Brevundimonas</taxon>
    </lineage>
</organism>
<comment type="caution">
    <text evidence="1">The sequence shown here is derived from an EMBL/GenBank/DDBJ whole genome shotgun (WGS) entry which is preliminary data.</text>
</comment>
<sequence length="34" mass="3471">MPCLRVILEKAPASFTLTNAAITAGLSRAGLVQG</sequence>
<name>A0A7W7N3S5_9CAUL</name>
<proteinExistence type="predicted"/>
<accession>A0A7W7N3S5</accession>
<evidence type="ECO:0000313" key="1">
    <source>
        <dbReference type="EMBL" id="MBB4797656.1"/>
    </source>
</evidence>
<evidence type="ECO:0000313" key="2">
    <source>
        <dbReference type="Proteomes" id="UP000539957"/>
    </source>
</evidence>
<dbReference type="AlphaFoldDB" id="A0A7W7N3S5"/>
<protein>
    <submittedName>
        <fullName evidence="1">Uncharacterized protein</fullName>
    </submittedName>
</protein>